<dbReference type="InterPro" id="IPR029068">
    <property type="entry name" value="Glyas_Bleomycin-R_OHBP_Dase"/>
</dbReference>
<sequence>MADSFKPIHCPSAEPEVMTLDAISIITSDMPAAISFYTALGLELADGGPDAPHTEFVSGPLRIHLDTEAVVLGMDPEWTRPTGGRKTSLAFDCSTAEAVDATFVQLTGSGDAGGDPVAGVVPEPWDAFWGQRYAVVSDPDCNTIDLFATRPSQNYLMAAQQPGARLLGRHQVVLGGADIRAEVRDRPESMKSRAAGQRRIFAMCLGP</sequence>
<dbReference type="EMBL" id="LT629766">
    <property type="protein sequence ID" value="SDR75663.1"/>
    <property type="molecule type" value="Genomic_DNA"/>
</dbReference>
<reference evidence="3" key="1">
    <citation type="submission" date="2016-10" db="EMBL/GenBank/DDBJ databases">
        <authorList>
            <person name="Varghese N."/>
            <person name="Submissions S."/>
        </authorList>
    </citation>
    <scope>NUCLEOTIDE SEQUENCE [LARGE SCALE GENOMIC DNA]</scope>
    <source>
        <strain evidence="3">DSM 23676</strain>
    </source>
</reference>
<feature type="domain" description="VOC" evidence="1">
    <location>
        <begin position="19"/>
        <end position="149"/>
    </location>
</feature>
<evidence type="ECO:0000259" key="1">
    <source>
        <dbReference type="PROSITE" id="PS51819"/>
    </source>
</evidence>
<dbReference type="Gene3D" id="3.10.180.10">
    <property type="entry name" value="2,3-Dihydroxybiphenyl 1,2-Dioxygenase, domain 1"/>
    <property type="match status" value="1"/>
</dbReference>
<organism evidence="2 3">
    <name type="scientific">Brevibacterium siliguriense</name>
    <dbReference type="NCBI Taxonomy" id="1136497"/>
    <lineage>
        <taxon>Bacteria</taxon>
        <taxon>Bacillati</taxon>
        <taxon>Actinomycetota</taxon>
        <taxon>Actinomycetes</taxon>
        <taxon>Micrococcales</taxon>
        <taxon>Brevibacteriaceae</taxon>
        <taxon>Brevibacterium</taxon>
    </lineage>
</organism>
<dbReference type="Pfam" id="PF00903">
    <property type="entry name" value="Glyoxalase"/>
    <property type="match status" value="1"/>
</dbReference>
<dbReference type="PROSITE" id="PS51819">
    <property type="entry name" value="VOC"/>
    <property type="match status" value="1"/>
</dbReference>
<dbReference type="PANTHER" id="PTHR36503:SF3">
    <property type="entry name" value="BLR0126 PROTEIN"/>
    <property type="match status" value="1"/>
</dbReference>
<proteinExistence type="predicted"/>
<dbReference type="SUPFAM" id="SSF54593">
    <property type="entry name" value="Glyoxalase/Bleomycin resistance protein/Dihydroxybiphenyl dioxygenase"/>
    <property type="match status" value="1"/>
</dbReference>
<gene>
    <name evidence="2" type="ORF">SAMN04489752_0164</name>
</gene>
<protein>
    <submittedName>
        <fullName evidence="2">Uncharacterized conserved protein PhnB, glyoxalase superfamily</fullName>
    </submittedName>
</protein>
<dbReference type="InterPro" id="IPR004360">
    <property type="entry name" value="Glyas_Fos-R_dOase_dom"/>
</dbReference>
<dbReference type="InterPro" id="IPR037523">
    <property type="entry name" value="VOC_core"/>
</dbReference>
<dbReference type="PANTHER" id="PTHR36503">
    <property type="entry name" value="BLR2520 PROTEIN"/>
    <property type="match status" value="1"/>
</dbReference>
<evidence type="ECO:0000313" key="3">
    <source>
        <dbReference type="Proteomes" id="UP000199597"/>
    </source>
</evidence>
<keyword evidence="3" id="KW-1185">Reference proteome</keyword>
<dbReference type="Proteomes" id="UP000199597">
    <property type="component" value="Chromosome I"/>
</dbReference>
<dbReference type="AlphaFoldDB" id="A0A1H1LMB2"/>
<name>A0A1H1LMB2_9MICO</name>
<dbReference type="STRING" id="1136497.SAMN04489752_0164"/>
<evidence type="ECO:0000313" key="2">
    <source>
        <dbReference type="EMBL" id="SDR75663.1"/>
    </source>
</evidence>
<accession>A0A1H1LMB2</accession>